<keyword evidence="8" id="KW-0862">Zinc</keyword>
<dbReference type="InterPro" id="IPR011324">
    <property type="entry name" value="Cytotoxic_necrot_fac-like_cat"/>
</dbReference>
<dbReference type="SUPFAM" id="SSF64438">
    <property type="entry name" value="CNF1/YfiH-like putative cysteine hydrolases"/>
    <property type="match status" value="1"/>
</dbReference>
<dbReference type="InterPro" id="IPR003730">
    <property type="entry name" value="Cu_polyphenol_OxRdtase"/>
</dbReference>
<evidence type="ECO:0000256" key="2">
    <source>
        <dbReference type="ARBA" id="ARBA00001947"/>
    </source>
</evidence>
<comment type="caution">
    <text evidence="13">The sequence shown here is derived from an EMBL/GenBank/DDBJ whole genome shotgun (WGS) entry which is preliminary data.</text>
</comment>
<evidence type="ECO:0000256" key="6">
    <source>
        <dbReference type="ARBA" id="ARBA00022723"/>
    </source>
</evidence>
<evidence type="ECO:0000256" key="8">
    <source>
        <dbReference type="ARBA" id="ARBA00022833"/>
    </source>
</evidence>
<comment type="function">
    <text evidence="3">Purine nucleoside enzyme that catalyzes the phosphorolysis of adenosine and inosine nucleosides, yielding D-ribose 1-phosphate and the respective free bases, adenine and hypoxanthine. Also catalyzes the phosphorolysis of S-methyl-5'-thioadenosine into adenine and S-methyl-5-thio-alpha-D-ribose 1-phosphate. Also has adenosine deaminase activity.</text>
</comment>
<evidence type="ECO:0000313" key="13">
    <source>
        <dbReference type="EMBL" id="MBM7632506.1"/>
    </source>
</evidence>
<comment type="catalytic activity">
    <reaction evidence="10">
        <text>adenosine + phosphate = alpha-D-ribose 1-phosphate + adenine</text>
        <dbReference type="Rhea" id="RHEA:27642"/>
        <dbReference type="ChEBI" id="CHEBI:16335"/>
        <dbReference type="ChEBI" id="CHEBI:16708"/>
        <dbReference type="ChEBI" id="CHEBI:43474"/>
        <dbReference type="ChEBI" id="CHEBI:57720"/>
        <dbReference type="EC" id="2.4.2.1"/>
    </reaction>
    <physiologicalReaction direction="left-to-right" evidence="10">
        <dbReference type="Rhea" id="RHEA:27643"/>
    </physiologicalReaction>
</comment>
<evidence type="ECO:0000256" key="5">
    <source>
        <dbReference type="ARBA" id="ARBA00022679"/>
    </source>
</evidence>
<reference evidence="13 14" key="1">
    <citation type="submission" date="2021-01" db="EMBL/GenBank/DDBJ databases">
        <title>Genomic Encyclopedia of Type Strains, Phase IV (KMG-IV): sequencing the most valuable type-strain genomes for metagenomic binning, comparative biology and taxonomic classification.</title>
        <authorList>
            <person name="Goeker M."/>
        </authorList>
    </citation>
    <scope>NUCLEOTIDE SEQUENCE [LARGE SCALE GENOMIC DNA]</scope>
    <source>
        <strain evidence="13 14">DSM 25540</strain>
    </source>
</reference>
<sequence length="273" mass="30191">MGKEPFVYNPVDKLFHLEPIDQRTVAGFTSRNEGVSRAPYNETNLGLHVGDDHDDVISNRERLSAKLGVNLDDFVYCEQVHNNIVQKVTTNERGLGTKSMESVVSHADGLYTRDEQVVLATLYADCVPLLFTGDRGTIVGTAHAGWKGTAGNIGGELVRQWIESENVDVTSIHAYVGPSIGKEKYVVDDRVIDQLKVVLPSDVTTWNRVSDGQYELDLKLTNALLIEQAGVPRNQITVSRYCTASEPDLFYSHRRDGSKTGRMAAYIMRSSGS</sequence>
<evidence type="ECO:0000256" key="4">
    <source>
        <dbReference type="ARBA" id="ARBA00007353"/>
    </source>
</evidence>
<comment type="cofactor">
    <cofactor evidence="2">
        <name>Zn(2+)</name>
        <dbReference type="ChEBI" id="CHEBI:29105"/>
    </cofactor>
</comment>
<evidence type="ECO:0000256" key="1">
    <source>
        <dbReference type="ARBA" id="ARBA00000553"/>
    </source>
</evidence>
<dbReference type="PANTHER" id="PTHR30616:SF2">
    <property type="entry name" value="PURINE NUCLEOSIDE PHOSPHORYLASE LACC1"/>
    <property type="match status" value="1"/>
</dbReference>
<keyword evidence="5" id="KW-0808">Transferase</keyword>
<dbReference type="CDD" id="cd16833">
    <property type="entry name" value="YfiH"/>
    <property type="match status" value="1"/>
</dbReference>
<keyword evidence="7" id="KW-0378">Hydrolase</keyword>
<evidence type="ECO:0000313" key="14">
    <source>
        <dbReference type="Proteomes" id="UP000741863"/>
    </source>
</evidence>
<evidence type="ECO:0000256" key="7">
    <source>
        <dbReference type="ARBA" id="ARBA00022801"/>
    </source>
</evidence>
<evidence type="ECO:0000256" key="9">
    <source>
        <dbReference type="ARBA" id="ARBA00047989"/>
    </source>
</evidence>
<evidence type="ECO:0000256" key="10">
    <source>
        <dbReference type="ARBA" id="ARBA00048968"/>
    </source>
</evidence>
<dbReference type="NCBIfam" id="TIGR00726">
    <property type="entry name" value="peptidoglycan editing factor PgeF"/>
    <property type="match status" value="1"/>
</dbReference>
<evidence type="ECO:0000256" key="11">
    <source>
        <dbReference type="ARBA" id="ARBA00049893"/>
    </source>
</evidence>
<comment type="catalytic activity">
    <reaction evidence="1">
        <text>inosine + phosphate = alpha-D-ribose 1-phosphate + hypoxanthine</text>
        <dbReference type="Rhea" id="RHEA:27646"/>
        <dbReference type="ChEBI" id="CHEBI:17368"/>
        <dbReference type="ChEBI" id="CHEBI:17596"/>
        <dbReference type="ChEBI" id="CHEBI:43474"/>
        <dbReference type="ChEBI" id="CHEBI:57720"/>
        <dbReference type="EC" id="2.4.2.1"/>
    </reaction>
    <physiologicalReaction direction="left-to-right" evidence="1">
        <dbReference type="Rhea" id="RHEA:27647"/>
    </physiologicalReaction>
</comment>
<comment type="catalytic activity">
    <reaction evidence="11">
        <text>S-methyl-5'-thioadenosine + phosphate = 5-(methylsulfanyl)-alpha-D-ribose 1-phosphate + adenine</text>
        <dbReference type="Rhea" id="RHEA:11852"/>
        <dbReference type="ChEBI" id="CHEBI:16708"/>
        <dbReference type="ChEBI" id="CHEBI:17509"/>
        <dbReference type="ChEBI" id="CHEBI:43474"/>
        <dbReference type="ChEBI" id="CHEBI:58533"/>
        <dbReference type="EC" id="2.4.2.28"/>
    </reaction>
    <physiologicalReaction direction="left-to-right" evidence="11">
        <dbReference type="Rhea" id="RHEA:11853"/>
    </physiologicalReaction>
</comment>
<comment type="catalytic activity">
    <reaction evidence="9">
        <text>adenosine + H2O + H(+) = inosine + NH4(+)</text>
        <dbReference type="Rhea" id="RHEA:24408"/>
        <dbReference type="ChEBI" id="CHEBI:15377"/>
        <dbReference type="ChEBI" id="CHEBI:15378"/>
        <dbReference type="ChEBI" id="CHEBI:16335"/>
        <dbReference type="ChEBI" id="CHEBI:17596"/>
        <dbReference type="ChEBI" id="CHEBI:28938"/>
        <dbReference type="EC" id="3.5.4.4"/>
    </reaction>
    <physiologicalReaction direction="left-to-right" evidence="9">
        <dbReference type="Rhea" id="RHEA:24409"/>
    </physiologicalReaction>
</comment>
<evidence type="ECO:0000256" key="3">
    <source>
        <dbReference type="ARBA" id="ARBA00003215"/>
    </source>
</evidence>
<dbReference type="Gene3D" id="3.60.140.10">
    <property type="entry name" value="CNF1/YfiH-like putative cysteine hydrolases"/>
    <property type="match status" value="1"/>
</dbReference>
<dbReference type="PANTHER" id="PTHR30616">
    <property type="entry name" value="UNCHARACTERIZED PROTEIN YFIH"/>
    <property type="match status" value="1"/>
</dbReference>
<dbReference type="Pfam" id="PF02578">
    <property type="entry name" value="Cu-oxidase_4"/>
    <property type="match status" value="1"/>
</dbReference>
<comment type="similarity">
    <text evidence="4 12">Belongs to the purine nucleoside phosphorylase YfiH/LACC1 family.</text>
</comment>
<dbReference type="EMBL" id="JAFBEC010000004">
    <property type="protein sequence ID" value="MBM7632506.1"/>
    <property type="molecule type" value="Genomic_DNA"/>
</dbReference>
<keyword evidence="14" id="KW-1185">Reference proteome</keyword>
<proteinExistence type="inferred from homology"/>
<dbReference type="Proteomes" id="UP000741863">
    <property type="component" value="Unassembled WGS sequence"/>
</dbReference>
<organism evidence="13 14">
    <name type="scientific">Geomicrobium sediminis</name>
    <dbReference type="NCBI Taxonomy" id="1347788"/>
    <lineage>
        <taxon>Bacteria</taxon>
        <taxon>Bacillati</taxon>
        <taxon>Bacillota</taxon>
        <taxon>Bacilli</taxon>
        <taxon>Bacillales</taxon>
        <taxon>Geomicrobium</taxon>
    </lineage>
</organism>
<evidence type="ECO:0000256" key="12">
    <source>
        <dbReference type="RuleBase" id="RU361274"/>
    </source>
</evidence>
<dbReference type="InterPro" id="IPR038371">
    <property type="entry name" value="Cu_polyphenol_OxRdtase_sf"/>
</dbReference>
<protein>
    <recommendedName>
        <fullName evidence="12">Purine nucleoside phosphorylase</fullName>
    </recommendedName>
</protein>
<accession>A0ABS2PBI2</accession>
<keyword evidence="6" id="KW-0479">Metal-binding</keyword>
<dbReference type="RefSeq" id="WP_204696796.1">
    <property type="nucleotide sequence ID" value="NZ_JAFBEC010000004.1"/>
</dbReference>
<gene>
    <name evidence="13" type="ORF">JOD17_001600</name>
</gene>
<name>A0ABS2PBI2_9BACL</name>